<name>A0A7T0PE43_9CORY</name>
<dbReference type="KEGG" id="cqn:G7Y29_01840"/>
<organism evidence="1 2">
    <name type="scientific">Corynebacterium qintianiae</name>
    <dbReference type="NCBI Taxonomy" id="2709392"/>
    <lineage>
        <taxon>Bacteria</taxon>
        <taxon>Bacillati</taxon>
        <taxon>Actinomycetota</taxon>
        <taxon>Actinomycetes</taxon>
        <taxon>Mycobacteriales</taxon>
        <taxon>Corynebacteriaceae</taxon>
        <taxon>Corynebacterium</taxon>
    </lineage>
</organism>
<evidence type="ECO:0000313" key="2">
    <source>
        <dbReference type="Proteomes" id="UP000594586"/>
    </source>
</evidence>
<accession>A0A7T0PE43</accession>
<dbReference type="RefSeq" id="WP_165003566.1">
    <property type="nucleotide sequence ID" value="NZ_CP064955.1"/>
</dbReference>
<gene>
    <name evidence="1" type="ORF">G7Y29_01840</name>
</gene>
<proteinExistence type="predicted"/>
<sequence>MEHPLHVDPEAVRERLTVAIAQYEEVISQLRAAPPALPIDAVGSGFPDSGRALAEALEGMQSLNVQFLENRVDGWRQVMRLMDTVEQADGVHASGLGLL</sequence>
<dbReference type="Proteomes" id="UP000594586">
    <property type="component" value="Chromosome"/>
</dbReference>
<keyword evidence="2" id="KW-1185">Reference proteome</keyword>
<evidence type="ECO:0000313" key="1">
    <source>
        <dbReference type="EMBL" id="QPK83578.1"/>
    </source>
</evidence>
<dbReference type="AlphaFoldDB" id="A0A7T0PE43"/>
<protein>
    <submittedName>
        <fullName evidence="1">Uncharacterized protein</fullName>
    </submittedName>
</protein>
<dbReference type="EMBL" id="CP064955">
    <property type="protein sequence ID" value="QPK83578.1"/>
    <property type="molecule type" value="Genomic_DNA"/>
</dbReference>
<reference evidence="1 2" key="1">
    <citation type="submission" date="2020-11" db="EMBL/GenBank/DDBJ databases">
        <title>Corynebacterium sp. MC1420.</title>
        <authorList>
            <person name="Zhou J."/>
        </authorList>
    </citation>
    <scope>NUCLEOTIDE SEQUENCE [LARGE SCALE GENOMIC DNA]</scope>
    <source>
        <strain evidence="1 2">MC1420</strain>
    </source>
</reference>